<proteinExistence type="inferred from homology"/>
<feature type="region of interest" description="Interaction with tRNA" evidence="11">
    <location>
        <begin position="150"/>
        <end position="152"/>
    </location>
</feature>
<feature type="domain" description="tRNA-specific 2-thiouridylase MnmA-like C-terminal" evidence="12">
    <location>
        <begin position="280"/>
        <end position="355"/>
    </location>
</feature>
<keyword evidence="2 11" id="KW-0820">tRNA-binding</keyword>
<reference evidence="15" key="1">
    <citation type="submission" date="2016-11" db="EMBL/GenBank/DDBJ databases">
        <authorList>
            <person name="Varghese N."/>
            <person name="Submissions S."/>
        </authorList>
    </citation>
    <scope>NUCLEOTIDE SEQUENCE [LARGE SCALE GENOMIC DNA]</scope>
    <source>
        <strain evidence="15">DSM 3071</strain>
    </source>
</reference>
<dbReference type="STRING" id="1121131.SAMN02745229_03974"/>
<comment type="similarity">
    <text evidence="11">Belongs to the MnmA/TRMU family.</text>
</comment>
<keyword evidence="15" id="KW-1185">Reference proteome</keyword>
<feature type="binding site" evidence="11">
    <location>
        <begin position="8"/>
        <end position="15"/>
    </location>
    <ligand>
        <name>ATP</name>
        <dbReference type="ChEBI" id="CHEBI:30616"/>
    </ligand>
</feature>
<evidence type="ECO:0000256" key="3">
    <source>
        <dbReference type="ARBA" id="ARBA00022679"/>
    </source>
</evidence>
<evidence type="ECO:0000256" key="4">
    <source>
        <dbReference type="ARBA" id="ARBA00022694"/>
    </source>
</evidence>
<keyword evidence="4 11" id="KW-0819">tRNA processing</keyword>
<dbReference type="Gene3D" id="2.30.30.280">
    <property type="entry name" value="Adenine nucleotide alpha hydrolases-like domains"/>
    <property type="match status" value="1"/>
</dbReference>
<dbReference type="Pfam" id="PF20259">
    <property type="entry name" value="tRNA_Me_trans_M"/>
    <property type="match status" value="1"/>
</dbReference>
<dbReference type="Gene3D" id="3.40.50.620">
    <property type="entry name" value="HUPs"/>
    <property type="match status" value="1"/>
</dbReference>
<evidence type="ECO:0000256" key="10">
    <source>
        <dbReference type="ARBA" id="ARBA00056575"/>
    </source>
</evidence>
<dbReference type="GeneID" id="89508080"/>
<evidence type="ECO:0000259" key="12">
    <source>
        <dbReference type="Pfam" id="PF20258"/>
    </source>
</evidence>
<keyword evidence="6 11" id="KW-0067">ATP-binding</keyword>
<comment type="catalytic activity">
    <reaction evidence="9 11">
        <text>S-sulfanyl-L-cysteinyl-[protein] + uridine(34) in tRNA + AH2 + ATP = 2-thiouridine(34) in tRNA + L-cysteinyl-[protein] + A + AMP + diphosphate + H(+)</text>
        <dbReference type="Rhea" id="RHEA:47032"/>
        <dbReference type="Rhea" id="RHEA-COMP:10131"/>
        <dbReference type="Rhea" id="RHEA-COMP:11726"/>
        <dbReference type="Rhea" id="RHEA-COMP:11727"/>
        <dbReference type="Rhea" id="RHEA-COMP:11728"/>
        <dbReference type="ChEBI" id="CHEBI:13193"/>
        <dbReference type="ChEBI" id="CHEBI:15378"/>
        <dbReference type="ChEBI" id="CHEBI:17499"/>
        <dbReference type="ChEBI" id="CHEBI:29950"/>
        <dbReference type="ChEBI" id="CHEBI:30616"/>
        <dbReference type="ChEBI" id="CHEBI:33019"/>
        <dbReference type="ChEBI" id="CHEBI:61963"/>
        <dbReference type="ChEBI" id="CHEBI:65315"/>
        <dbReference type="ChEBI" id="CHEBI:87170"/>
        <dbReference type="ChEBI" id="CHEBI:456215"/>
        <dbReference type="EC" id="2.8.1.13"/>
    </reaction>
</comment>
<evidence type="ECO:0000256" key="6">
    <source>
        <dbReference type="ARBA" id="ARBA00022840"/>
    </source>
</evidence>
<evidence type="ECO:0000259" key="13">
    <source>
        <dbReference type="Pfam" id="PF20259"/>
    </source>
</evidence>
<dbReference type="NCBIfam" id="NF001138">
    <property type="entry name" value="PRK00143.1"/>
    <property type="match status" value="1"/>
</dbReference>
<evidence type="ECO:0000256" key="5">
    <source>
        <dbReference type="ARBA" id="ARBA00022741"/>
    </source>
</evidence>
<dbReference type="InterPro" id="IPR046885">
    <property type="entry name" value="MnmA-like_C"/>
</dbReference>
<evidence type="ECO:0000256" key="7">
    <source>
        <dbReference type="ARBA" id="ARBA00022884"/>
    </source>
</evidence>
<dbReference type="GO" id="GO:0002143">
    <property type="term" value="P:tRNA wobble position uridine thiolation"/>
    <property type="evidence" value="ECO:0007669"/>
    <property type="project" value="TreeGrafter"/>
</dbReference>
<dbReference type="InterPro" id="IPR046884">
    <property type="entry name" value="MnmA-like_central"/>
</dbReference>
<dbReference type="AlphaFoldDB" id="A0A1M6FUG6"/>
<feature type="active site" description="Cysteine persulfide intermediate" evidence="11">
    <location>
        <position position="200"/>
    </location>
</feature>
<dbReference type="Proteomes" id="UP000184278">
    <property type="component" value="Unassembled WGS sequence"/>
</dbReference>
<dbReference type="InterPro" id="IPR014729">
    <property type="entry name" value="Rossmann-like_a/b/a_fold"/>
</dbReference>
<dbReference type="PANTHER" id="PTHR11933:SF5">
    <property type="entry name" value="MITOCHONDRIAL TRNA-SPECIFIC 2-THIOURIDYLASE 1"/>
    <property type="match status" value="1"/>
</dbReference>
<sequence length="360" mass="40280">MKEKVVVGMSGGVDSSVCAWLLKEQGYEVIGATMQIWQSDECKIEKEGSCCGISAVEDARRVAECLDIPYYVMNFRQEFRRDVIDRFTGSYLKGLTPNPCIACNRYVKWGAFLERSREIGANFLATGHYARVEQLPNGRYSVRRSVTSEKDQTYVLYNLTQEELAHTLMPVGEYTKPQIRKFAEKLGLPVAHKKDSQDICFVEDGDYARFIKDETGSLGKSGVFKTTDGQVVGKHTGTVQYTIGQRKGLGVALGRPVYVTDINVESGEVILGSNDDLFSDVVYATDINHMGEEHFDENKTYTAKVRYSQTSVPCHVKYVDDNTIRIEFEEKVRAATPGQAAVVYDSEFIAGGGMIIRDNR</sequence>
<feature type="site" description="Interaction with tRNA" evidence="11">
    <location>
        <position position="339"/>
    </location>
</feature>
<evidence type="ECO:0000256" key="1">
    <source>
        <dbReference type="ARBA" id="ARBA00022490"/>
    </source>
</evidence>
<dbReference type="GO" id="GO:0000049">
    <property type="term" value="F:tRNA binding"/>
    <property type="evidence" value="ECO:0007669"/>
    <property type="project" value="UniProtKB-KW"/>
</dbReference>
<feature type="binding site" evidence="11">
    <location>
        <position position="127"/>
    </location>
    <ligand>
        <name>ATP</name>
        <dbReference type="ChEBI" id="CHEBI:30616"/>
    </ligand>
</feature>
<dbReference type="FunFam" id="2.40.30.10:FF:000023">
    <property type="entry name" value="tRNA-specific 2-thiouridylase MnmA"/>
    <property type="match status" value="1"/>
</dbReference>
<dbReference type="CDD" id="cd01998">
    <property type="entry name" value="MnmA_TRMU-like"/>
    <property type="match status" value="1"/>
</dbReference>
<dbReference type="PANTHER" id="PTHR11933">
    <property type="entry name" value="TRNA 5-METHYLAMINOMETHYL-2-THIOURIDYLATE -METHYLTRANSFERASE"/>
    <property type="match status" value="1"/>
</dbReference>
<keyword evidence="8 11" id="KW-1015">Disulfide bond</keyword>
<keyword evidence="1 11" id="KW-0963">Cytoplasm</keyword>
<feature type="domain" description="tRNA-specific 2-thiouridylase MnmA-like central" evidence="13">
    <location>
        <begin position="210"/>
        <end position="272"/>
    </location>
</feature>
<dbReference type="FunFam" id="3.40.50.620:FF:000115">
    <property type="entry name" value="tRNA-specific 2-thiouridylase MnmA"/>
    <property type="match status" value="1"/>
</dbReference>
<dbReference type="Pfam" id="PF03054">
    <property type="entry name" value="tRNA_Me_trans"/>
    <property type="match status" value="1"/>
</dbReference>
<feature type="site" description="Interaction with tRNA" evidence="11">
    <location>
        <position position="128"/>
    </location>
</feature>
<evidence type="ECO:0000313" key="15">
    <source>
        <dbReference type="Proteomes" id="UP000184278"/>
    </source>
</evidence>
<evidence type="ECO:0000256" key="2">
    <source>
        <dbReference type="ARBA" id="ARBA00022555"/>
    </source>
</evidence>
<dbReference type="OrthoDB" id="9800696at2"/>
<accession>A0A1M6FUG6</accession>
<dbReference type="SUPFAM" id="SSF52402">
    <property type="entry name" value="Adenine nucleotide alpha hydrolases-like"/>
    <property type="match status" value="1"/>
</dbReference>
<dbReference type="HAMAP" id="MF_00144">
    <property type="entry name" value="tRNA_thiouridyl_MnmA"/>
    <property type="match status" value="1"/>
</dbReference>
<dbReference type="GO" id="GO:0005524">
    <property type="term" value="F:ATP binding"/>
    <property type="evidence" value="ECO:0007669"/>
    <property type="project" value="UniProtKB-KW"/>
</dbReference>
<dbReference type="GO" id="GO:0103016">
    <property type="term" value="F:tRNA-uridine 2-sulfurtransferase activity"/>
    <property type="evidence" value="ECO:0007669"/>
    <property type="project" value="UniProtKB-EC"/>
</dbReference>
<evidence type="ECO:0000256" key="9">
    <source>
        <dbReference type="ARBA" id="ARBA00051542"/>
    </source>
</evidence>
<feature type="region of interest" description="Interaction with tRNA" evidence="11">
    <location>
        <begin position="306"/>
        <end position="307"/>
    </location>
</feature>
<comment type="subcellular location">
    <subcellularLocation>
        <location evidence="11">Cytoplasm</location>
    </subcellularLocation>
</comment>
<dbReference type="FunFam" id="2.30.30.280:FF:000001">
    <property type="entry name" value="tRNA-specific 2-thiouridylase MnmA"/>
    <property type="match status" value="1"/>
</dbReference>
<protein>
    <recommendedName>
        <fullName evidence="11">tRNA-specific 2-thiouridylase MnmA</fullName>
        <ecNumber evidence="11">2.8.1.13</ecNumber>
    </recommendedName>
</protein>
<name>A0A1M6FUG6_BUTFI</name>
<keyword evidence="7 11" id="KW-0694">RNA-binding</keyword>
<feature type="disulfide bond" description="Alternate" evidence="11">
    <location>
        <begin position="103"/>
        <end position="200"/>
    </location>
</feature>
<comment type="caution">
    <text evidence="11">Lacks conserved residue(s) required for the propagation of feature annotation.</text>
</comment>
<gene>
    <name evidence="11" type="primary">mnmA</name>
    <name evidence="14" type="ORF">SAMN02745229_03974</name>
</gene>
<keyword evidence="5 11" id="KW-0547">Nucleotide-binding</keyword>
<dbReference type="GO" id="GO:0005737">
    <property type="term" value="C:cytoplasm"/>
    <property type="evidence" value="ECO:0007669"/>
    <property type="project" value="UniProtKB-SubCell"/>
</dbReference>
<dbReference type="RefSeq" id="WP_073390350.1">
    <property type="nucleotide sequence ID" value="NZ_FQXK01000055.1"/>
</dbReference>
<dbReference type="EC" id="2.8.1.13" evidence="11"/>
<organism evidence="14 15">
    <name type="scientific">Butyrivibrio fibrisolvens DSM 3071</name>
    <dbReference type="NCBI Taxonomy" id="1121131"/>
    <lineage>
        <taxon>Bacteria</taxon>
        <taxon>Bacillati</taxon>
        <taxon>Bacillota</taxon>
        <taxon>Clostridia</taxon>
        <taxon>Lachnospirales</taxon>
        <taxon>Lachnospiraceae</taxon>
        <taxon>Butyrivibrio</taxon>
    </lineage>
</organism>
<dbReference type="Pfam" id="PF20258">
    <property type="entry name" value="tRNA_Me_trans_C"/>
    <property type="match status" value="1"/>
</dbReference>
<dbReference type="Gene3D" id="2.40.30.10">
    <property type="entry name" value="Translation factors"/>
    <property type="match status" value="1"/>
</dbReference>
<keyword evidence="3 11" id="KW-0808">Transferase</keyword>
<evidence type="ECO:0000256" key="11">
    <source>
        <dbReference type="HAMAP-Rule" id="MF_00144"/>
    </source>
</evidence>
<dbReference type="InterPro" id="IPR004506">
    <property type="entry name" value="MnmA-like"/>
</dbReference>
<evidence type="ECO:0000256" key="8">
    <source>
        <dbReference type="ARBA" id="ARBA00023157"/>
    </source>
</evidence>
<dbReference type="EMBL" id="FQXK01000055">
    <property type="protein sequence ID" value="SHJ01334.1"/>
    <property type="molecule type" value="Genomic_DNA"/>
</dbReference>
<comment type="function">
    <text evidence="10 11">Catalyzes the 2-thiolation of uridine at the wobble position (U34) of tRNA, leading to the formation of s(2)U34.</text>
</comment>
<feature type="active site" description="Nucleophile" evidence="11">
    <location>
        <position position="103"/>
    </location>
</feature>
<feature type="binding site" evidence="11">
    <location>
        <position position="34"/>
    </location>
    <ligand>
        <name>ATP</name>
        <dbReference type="ChEBI" id="CHEBI:30616"/>
    </ligand>
</feature>
<dbReference type="NCBIfam" id="TIGR00420">
    <property type="entry name" value="trmU"/>
    <property type="match status" value="1"/>
</dbReference>
<dbReference type="InterPro" id="IPR023382">
    <property type="entry name" value="MnmA-like_central_sf"/>
</dbReference>
<evidence type="ECO:0000313" key="14">
    <source>
        <dbReference type="EMBL" id="SHJ01334.1"/>
    </source>
</evidence>